<dbReference type="AlphaFoldDB" id="A0A7X0JST3"/>
<comment type="caution">
    <text evidence="1">The sequence shown here is derived from an EMBL/GenBank/DDBJ whole genome shotgun (WGS) entry which is preliminary data.</text>
</comment>
<name>A0A7X0JST3_9GAMM</name>
<evidence type="ECO:0000313" key="1">
    <source>
        <dbReference type="EMBL" id="MBB6521630.1"/>
    </source>
</evidence>
<dbReference type="EMBL" id="JACHHT010000002">
    <property type="protein sequence ID" value="MBB6521630.1"/>
    <property type="molecule type" value="Genomic_DNA"/>
</dbReference>
<dbReference type="Pfam" id="PF11197">
    <property type="entry name" value="DUF2835"/>
    <property type="match status" value="1"/>
</dbReference>
<dbReference type="RefSeq" id="WP_166844485.1">
    <property type="nucleotide sequence ID" value="NZ_JAAONY010000002.1"/>
</dbReference>
<dbReference type="InterPro" id="IPR021363">
    <property type="entry name" value="DUF2835"/>
</dbReference>
<dbReference type="InParanoid" id="A0A7X0JST3"/>
<reference evidence="1 2" key="1">
    <citation type="submission" date="2020-08" db="EMBL/GenBank/DDBJ databases">
        <title>Genomic Encyclopedia of Type Strains, Phase IV (KMG-IV): sequencing the most valuable type-strain genomes for metagenomic binning, comparative biology and taxonomic classification.</title>
        <authorList>
            <person name="Goeker M."/>
        </authorList>
    </citation>
    <scope>NUCLEOTIDE SEQUENCE [LARGE SCALE GENOMIC DNA]</scope>
    <source>
        <strain evidence="1 2">DSM 22368</strain>
    </source>
</reference>
<evidence type="ECO:0008006" key="3">
    <source>
        <dbReference type="Google" id="ProtNLM"/>
    </source>
</evidence>
<protein>
    <recommendedName>
        <fullName evidence="3">DUF2835 domain-containing protein</fullName>
    </recommendedName>
</protein>
<gene>
    <name evidence="1" type="ORF">HNR48_001915</name>
</gene>
<sequence length="75" mass="8741">MSNRFIIVDLSISPEEYQKLYRFAIKDVHARSRDGRSVRFPVNALRRFVGHNGVQGSFRIGFDQDNRLSSVERLD</sequence>
<accession>A0A7X0JST3</accession>
<dbReference type="Proteomes" id="UP000528457">
    <property type="component" value="Unassembled WGS sequence"/>
</dbReference>
<keyword evidence="2" id="KW-1185">Reference proteome</keyword>
<proteinExistence type="predicted"/>
<organism evidence="1 2">
    <name type="scientific">Pseudoteredinibacter isoporae</name>
    <dbReference type="NCBI Taxonomy" id="570281"/>
    <lineage>
        <taxon>Bacteria</taxon>
        <taxon>Pseudomonadati</taxon>
        <taxon>Pseudomonadota</taxon>
        <taxon>Gammaproteobacteria</taxon>
        <taxon>Cellvibrionales</taxon>
        <taxon>Cellvibrionaceae</taxon>
        <taxon>Pseudoteredinibacter</taxon>
    </lineage>
</organism>
<evidence type="ECO:0000313" key="2">
    <source>
        <dbReference type="Proteomes" id="UP000528457"/>
    </source>
</evidence>